<evidence type="ECO:0000256" key="5">
    <source>
        <dbReference type="ARBA" id="ARBA00022030"/>
    </source>
</evidence>
<dbReference type="OrthoDB" id="271881at2759"/>
<name>A0A8J2T8E8_ZYGB2</name>
<dbReference type="AlphaFoldDB" id="A0A8J2T8E8"/>
<protein>
    <recommendedName>
        <fullName evidence="4">Protein DML1</fullName>
    </recommendedName>
    <alternativeName>
        <fullName evidence="5">Protein dml1</fullName>
    </alternativeName>
</protein>
<feature type="domain" description="DML1/Misato tubulin" evidence="8">
    <location>
        <begin position="119"/>
        <end position="296"/>
    </location>
</feature>
<proteinExistence type="inferred from homology"/>
<keyword evidence="6" id="KW-0496">Mitochondrion</keyword>
<dbReference type="EMBL" id="HG316461">
    <property type="protein sequence ID" value="CDF90690.1"/>
    <property type="molecule type" value="Genomic_DNA"/>
</dbReference>
<keyword evidence="10" id="KW-1185">Reference proteome</keyword>
<gene>
    <name evidence="9" type="ORF">BN860_00628g</name>
</gene>
<feature type="domain" description="Misato Segment II tubulin-like" evidence="7">
    <location>
        <begin position="2"/>
        <end position="113"/>
    </location>
</feature>
<dbReference type="SUPFAM" id="SSF52490">
    <property type="entry name" value="Tubulin nucleotide-binding domain-like"/>
    <property type="match status" value="1"/>
</dbReference>
<dbReference type="InterPro" id="IPR049942">
    <property type="entry name" value="DML1/Misato"/>
</dbReference>
<evidence type="ECO:0000256" key="3">
    <source>
        <dbReference type="ARBA" id="ARBA00008507"/>
    </source>
</evidence>
<dbReference type="Gene3D" id="3.40.50.1440">
    <property type="entry name" value="Tubulin/FtsZ, GTPase domain"/>
    <property type="match status" value="1"/>
</dbReference>
<dbReference type="PANTHER" id="PTHR13391:SF0">
    <property type="entry name" value="PROTEIN MISATO HOMOLOG 1"/>
    <property type="match status" value="1"/>
</dbReference>
<evidence type="ECO:0000256" key="4">
    <source>
        <dbReference type="ARBA" id="ARBA00014097"/>
    </source>
</evidence>
<dbReference type="InterPro" id="IPR019605">
    <property type="entry name" value="Misato_II_tubulin-like"/>
</dbReference>
<evidence type="ECO:0000259" key="7">
    <source>
        <dbReference type="Pfam" id="PF10644"/>
    </source>
</evidence>
<comment type="similarity">
    <text evidence="3">Belongs to the misato family.</text>
</comment>
<dbReference type="InterPro" id="IPR029209">
    <property type="entry name" value="DML1/Misato_tubulin"/>
</dbReference>
<evidence type="ECO:0000256" key="2">
    <source>
        <dbReference type="ARBA" id="ARBA00004173"/>
    </source>
</evidence>
<comment type="function">
    <text evidence="1">Involved in the partitioning of the mitochondrial organelle and mitochondrial DNA (mtDNA) inheritance.</text>
</comment>
<dbReference type="Proteomes" id="UP000019375">
    <property type="component" value="Unassembled WGS sequence"/>
</dbReference>
<organism evidence="9 10">
    <name type="scientific">Zygosaccharomyces bailii (strain CLIB 213 / ATCC 58445 / CBS 680 / BCRC 21525 / NBRC 1098 / NCYC 1416 / NRRL Y-2227)</name>
    <dbReference type="NCBI Taxonomy" id="1333698"/>
    <lineage>
        <taxon>Eukaryota</taxon>
        <taxon>Fungi</taxon>
        <taxon>Dikarya</taxon>
        <taxon>Ascomycota</taxon>
        <taxon>Saccharomycotina</taxon>
        <taxon>Saccharomycetes</taxon>
        <taxon>Saccharomycetales</taxon>
        <taxon>Saccharomycetaceae</taxon>
        <taxon>Zygosaccharomyces</taxon>
    </lineage>
</organism>
<evidence type="ECO:0000313" key="9">
    <source>
        <dbReference type="EMBL" id="CDF90690.1"/>
    </source>
</evidence>
<dbReference type="GO" id="GO:0005739">
    <property type="term" value="C:mitochondrion"/>
    <property type="evidence" value="ECO:0007669"/>
    <property type="project" value="UniProtKB-SubCell"/>
</dbReference>
<dbReference type="Pfam" id="PF10644">
    <property type="entry name" value="Misat_Tub_SegII"/>
    <property type="match status" value="1"/>
</dbReference>
<accession>A0A8J2T8E8</accession>
<evidence type="ECO:0000259" key="8">
    <source>
        <dbReference type="Pfam" id="PF14881"/>
    </source>
</evidence>
<reference evidence="10" key="1">
    <citation type="journal article" date="2013" name="Genome Announc.">
        <title>Genome sequence of the food spoilage yeast Zygosaccharomyces bailii CLIB 213(T).</title>
        <authorList>
            <person name="Galeote V."/>
            <person name="Bigey F."/>
            <person name="Devillers H."/>
            <person name="Neuveglise C."/>
            <person name="Dequin S."/>
        </authorList>
    </citation>
    <scope>NUCLEOTIDE SEQUENCE [LARGE SCALE GENOMIC DNA]</scope>
    <source>
        <strain evidence="10">CLIB 213 / ATCC 58445 / CBS 680 / CCRC 21525 / NBRC 1098 / NCYC 1416 / NRRL Y-2227</strain>
    </source>
</reference>
<sequence>MHEVLSLSVGHRSNHLATQFFNCEEKKLYSQSAQENDFSVHLYPNHDKLNKTVSYTPRALLWEARAGFGSLGTYQYSQGEDYFYSTNNNKSEEGNVVWTSPKIPKSDYQAALDSGVGVPRLNSEAARYWSAYSRLIYSPSSFNMLRDWHHDVTKPDLPDFKGLNVHKFDTYEQGVQEFEENHLQEFFDGNFHTQLEQCDTLQGINMISSFDTAWGGFSSALLIELRNELPKTTVFAWNYYHRDVKINRAAIPSLESKIRGTIVCGEEADLVLPLAIKWSDSDWEQAGQTCRVLDTVNCVLSQRKDRQSMDYLKNSIAIGDQKRNFASSILEEEEHSYFADIPVFKNGHAEPYVFSECAITRGEGKETIKKNKTNMNTFEFLPSDTIPDQYREPAQFSLKLASTEKCRDAFLYWRDLTYKYLRSALDGEEVIENLATMAAAYEHGLYDDEDSGDDL</sequence>
<dbReference type="InterPro" id="IPR036525">
    <property type="entry name" value="Tubulin/FtsZ_GTPase_sf"/>
</dbReference>
<evidence type="ECO:0000256" key="6">
    <source>
        <dbReference type="ARBA" id="ARBA00023128"/>
    </source>
</evidence>
<dbReference type="GO" id="GO:0007005">
    <property type="term" value="P:mitochondrion organization"/>
    <property type="evidence" value="ECO:0007669"/>
    <property type="project" value="InterPro"/>
</dbReference>
<comment type="subcellular location">
    <subcellularLocation>
        <location evidence="2">Mitochondrion</location>
    </subcellularLocation>
</comment>
<evidence type="ECO:0000256" key="1">
    <source>
        <dbReference type="ARBA" id="ARBA00003757"/>
    </source>
</evidence>
<evidence type="ECO:0000313" key="10">
    <source>
        <dbReference type="Proteomes" id="UP000019375"/>
    </source>
</evidence>
<dbReference type="Pfam" id="PF14881">
    <property type="entry name" value="Tubulin_3"/>
    <property type="match status" value="1"/>
</dbReference>
<dbReference type="PANTHER" id="PTHR13391">
    <property type="entry name" value="MITOCHONDRIAL DISTRIBUTION REGULATOR MISATO"/>
    <property type="match status" value="1"/>
</dbReference>